<keyword evidence="2" id="KW-1185">Reference proteome</keyword>
<organism evidence="1 2">
    <name type="scientific">Methanobrevibacter curvatus</name>
    <dbReference type="NCBI Taxonomy" id="49547"/>
    <lineage>
        <taxon>Archaea</taxon>
        <taxon>Methanobacteriati</taxon>
        <taxon>Methanobacteriota</taxon>
        <taxon>Methanomada group</taxon>
        <taxon>Methanobacteria</taxon>
        <taxon>Methanobacteriales</taxon>
        <taxon>Methanobacteriaceae</taxon>
        <taxon>Methanobrevibacter</taxon>
    </lineage>
</organism>
<proteinExistence type="predicted"/>
<dbReference type="RefSeq" id="WP_169805771.1">
    <property type="nucleotide sequence ID" value="NZ_LWMV01000033.1"/>
</dbReference>
<sequence length="49" mass="5576">MAKKIIDTPSLEGKEAYDFLKKMEEPPTKEDLKIAKDLASLKRVVPFPD</sequence>
<accession>A0A166DG37</accession>
<dbReference type="AlphaFoldDB" id="A0A166DG37"/>
<dbReference type="Proteomes" id="UP000077245">
    <property type="component" value="Unassembled WGS sequence"/>
</dbReference>
<dbReference type="OrthoDB" id="78209at2157"/>
<dbReference type="EMBL" id="LWMV01000033">
    <property type="protein sequence ID" value="KZX15570.1"/>
    <property type="molecule type" value="Genomic_DNA"/>
</dbReference>
<gene>
    <name evidence="1" type="ORF">MBCUR_02540</name>
</gene>
<evidence type="ECO:0000313" key="1">
    <source>
        <dbReference type="EMBL" id="KZX15570.1"/>
    </source>
</evidence>
<name>A0A166DG37_9EURY</name>
<evidence type="ECO:0000313" key="2">
    <source>
        <dbReference type="Proteomes" id="UP000077245"/>
    </source>
</evidence>
<dbReference type="PATRIC" id="fig|49547.3.peg.268"/>
<comment type="caution">
    <text evidence="1">The sequence shown here is derived from an EMBL/GenBank/DDBJ whole genome shotgun (WGS) entry which is preliminary data.</text>
</comment>
<reference evidence="1 2" key="1">
    <citation type="submission" date="2016-04" db="EMBL/GenBank/DDBJ databases">
        <title>Genome sequence of Methanobrevibacter curvatus DSM 11111.</title>
        <authorList>
            <person name="Poehlein A."/>
            <person name="Seedorf H."/>
            <person name="Daniel R."/>
        </authorList>
    </citation>
    <scope>NUCLEOTIDE SEQUENCE [LARGE SCALE GENOMIC DNA]</scope>
    <source>
        <strain evidence="1 2">DSM 11111</strain>
    </source>
</reference>
<protein>
    <submittedName>
        <fullName evidence="1">Uncharacterized protein</fullName>
    </submittedName>
</protein>